<dbReference type="EMBL" id="JNBR01000418">
    <property type="protein sequence ID" value="OQR93256.1"/>
    <property type="molecule type" value="Genomic_DNA"/>
</dbReference>
<feature type="compositionally biased region" description="Low complexity" evidence="2">
    <location>
        <begin position="536"/>
        <end position="547"/>
    </location>
</feature>
<feature type="domain" description="RING-type" evidence="3">
    <location>
        <begin position="650"/>
        <end position="694"/>
    </location>
</feature>
<feature type="region of interest" description="Disordered" evidence="2">
    <location>
        <begin position="526"/>
        <end position="610"/>
    </location>
</feature>
<protein>
    <recommendedName>
        <fullName evidence="3">RING-type domain-containing protein</fullName>
    </recommendedName>
</protein>
<feature type="compositionally biased region" description="Low complexity" evidence="2">
    <location>
        <begin position="246"/>
        <end position="269"/>
    </location>
</feature>
<evidence type="ECO:0000313" key="5">
    <source>
        <dbReference type="Proteomes" id="UP000243579"/>
    </source>
</evidence>
<keyword evidence="5" id="KW-1185">Reference proteome</keyword>
<dbReference type="OrthoDB" id="62830at2759"/>
<dbReference type="InterPro" id="IPR013083">
    <property type="entry name" value="Znf_RING/FYVE/PHD"/>
</dbReference>
<feature type="compositionally biased region" description="Polar residues" evidence="2">
    <location>
        <begin position="215"/>
        <end position="231"/>
    </location>
</feature>
<dbReference type="InterPro" id="IPR001841">
    <property type="entry name" value="Znf_RING"/>
</dbReference>
<accession>A0A1V9Z5J8</accession>
<reference evidence="4 5" key="1">
    <citation type="journal article" date="2014" name="Genome Biol. Evol.">
        <title>The secreted proteins of Achlya hypogyna and Thraustotheca clavata identify the ancestral oomycete secretome and reveal gene acquisitions by horizontal gene transfer.</title>
        <authorList>
            <person name="Misner I."/>
            <person name="Blouin N."/>
            <person name="Leonard G."/>
            <person name="Richards T.A."/>
            <person name="Lane C.E."/>
        </authorList>
    </citation>
    <scope>NUCLEOTIDE SEQUENCE [LARGE SCALE GENOMIC DNA]</scope>
    <source>
        <strain evidence="4 5">ATCC 48635</strain>
    </source>
</reference>
<proteinExistence type="predicted"/>
<feature type="region of interest" description="Disordered" evidence="2">
    <location>
        <begin position="211"/>
        <end position="283"/>
    </location>
</feature>
<keyword evidence="1" id="KW-0862">Zinc</keyword>
<feature type="compositionally biased region" description="Polar residues" evidence="2">
    <location>
        <begin position="566"/>
        <end position="581"/>
    </location>
</feature>
<keyword evidence="1" id="KW-0479">Metal-binding</keyword>
<dbReference type="Proteomes" id="UP000243579">
    <property type="component" value="Unassembled WGS sequence"/>
</dbReference>
<name>A0A1V9Z5J8_ACHHY</name>
<evidence type="ECO:0000313" key="4">
    <source>
        <dbReference type="EMBL" id="OQR93256.1"/>
    </source>
</evidence>
<dbReference type="Pfam" id="PF13920">
    <property type="entry name" value="zf-C3HC4_3"/>
    <property type="match status" value="1"/>
</dbReference>
<evidence type="ECO:0000256" key="2">
    <source>
        <dbReference type="SAM" id="MobiDB-lite"/>
    </source>
</evidence>
<keyword evidence="1" id="KW-0863">Zinc-finger</keyword>
<evidence type="ECO:0000256" key="1">
    <source>
        <dbReference type="PROSITE-ProRule" id="PRU00175"/>
    </source>
</evidence>
<evidence type="ECO:0000259" key="3">
    <source>
        <dbReference type="PROSITE" id="PS50089"/>
    </source>
</evidence>
<dbReference type="GO" id="GO:0008270">
    <property type="term" value="F:zinc ion binding"/>
    <property type="evidence" value="ECO:0007669"/>
    <property type="project" value="UniProtKB-KW"/>
</dbReference>
<dbReference type="Gene3D" id="3.30.40.10">
    <property type="entry name" value="Zinc/RING finger domain, C3HC4 (zinc finger)"/>
    <property type="match status" value="1"/>
</dbReference>
<organism evidence="4 5">
    <name type="scientific">Achlya hypogyna</name>
    <name type="common">Oomycete</name>
    <name type="synonym">Protoachlya hypogyna</name>
    <dbReference type="NCBI Taxonomy" id="1202772"/>
    <lineage>
        <taxon>Eukaryota</taxon>
        <taxon>Sar</taxon>
        <taxon>Stramenopiles</taxon>
        <taxon>Oomycota</taxon>
        <taxon>Saprolegniomycetes</taxon>
        <taxon>Saprolegniales</taxon>
        <taxon>Achlyaceae</taxon>
        <taxon>Achlya</taxon>
    </lineage>
</organism>
<sequence>MEEDDCYGFGSYKDVFSAPPGALDDAVQENVITSALTPRSRKRVDATSPVSAVAIGTYLVENNFFVMQREVSASLFHGRHVGLKIKRNGKPVNFSVLPEDSVVVESGAGVSVLGDLLCDDSVLLWKPAHYTDSKASVGHLYGCDRLSLVIPREAIQEVLATRMQNVVPALVVTIDTFDIAFELTFMPGPYHKPTHRDDLLRLLTPSASPMAPSTILVTPSPSKTSPMNSSPRMPIPQIHTPPHPASTALRTPTPSRRTPVRTPLSTLRTQSRRLSNAAPSPHRLAKDDIEARNTLVREYLSLPRSSPEAQAIAVKIHDLYQYPIGPLSETHPSFLDDKDYRKNMVHRLQETVNRMKRVWKAEEQEVEQAMRVRSSRSSSDDVTYMDTNTSHFISPKEYEVRYRAQFEAAPVVLLQSDVRRPEPLDASASCIVDAAFCEAGDAPIRLTLPPTVPAHRRAEAQAQMREFNAQIDRATHDLYQAIAQVTHEHYTRVQSIQVRALLTPAAYGPTKTAFAEYTSGLGVELPHGKFEPMPPSANAAAEPPRATASKRRRRSILLTPTDEAVTGQSEELPTSGTSATRVSEAKTLGVEPDDDSPQGKRQRGDELPTMEDLNAVDIQESTLTPRSLNGVLAAEASSNAARVDSDLNICNLCFDQAVSIVLQPCGHEVCDPCWGKLHSSHQSDAGAIQCPWDRETVEPQTVASHVN</sequence>
<dbReference type="AlphaFoldDB" id="A0A1V9Z5J8"/>
<dbReference type="SUPFAM" id="SSF57850">
    <property type="entry name" value="RING/U-box"/>
    <property type="match status" value="1"/>
</dbReference>
<dbReference type="PROSITE" id="PS50089">
    <property type="entry name" value="ZF_RING_2"/>
    <property type="match status" value="1"/>
</dbReference>
<comment type="caution">
    <text evidence="4">The sequence shown here is derived from an EMBL/GenBank/DDBJ whole genome shotgun (WGS) entry which is preliminary data.</text>
</comment>
<gene>
    <name evidence="4" type="ORF">ACHHYP_02756</name>
</gene>
<dbReference type="CDD" id="cd16449">
    <property type="entry name" value="RING-HC"/>
    <property type="match status" value="1"/>
</dbReference>